<dbReference type="AlphaFoldDB" id="A0A0E4BR89"/>
<gene>
    <name evidence="2" type="ORF">NK6_4797</name>
</gene>
<accession>A0A0E4BR89</accession>
<sequence length="32" mass="3654">MFDDAIILAQSPAEQRMRPMASEKENRYGKLG</sequence>
<feature type="region of interest" description="Disordered" evidence="1">
    <location>
        <begin position="1"/>
        <end position="32"/>
    </location>
</feature>
<feature type="compositionally biased region" description="Basic and acidic residues" evidence="1">
    <location>
        <begin position="15"/>
        <end position="32"/>
    </location>
</feature>
<reference evidence="2 3" key="1">
    <citation type="submission" date="2014-11" db="EMBL/GenBank/DDBJ databases">
        <title>Symbiosis island explosion on the genome of extra-slow-growing strains of soybean bradyrhizobia with massive insertion sequences.</title>
        <authorList>
            <person name="Iida T."/>
            <person name="Minamisawa K."/>
        </authorList>
    </citation>
    <scope>NUCLEOTIDE SEQUENCE [LARGE SCALE GENOMIC DNA]</scope>
    <source>
        <strain evidence="2 3">NK6</strain>
    </source>
</reference>
<name>A0A0E4BR89_9BRAD</name>
<dbReference type="EMBL" id="AP014685">
    <property type="protein sequence ID" value="BAR57963.1"/>
    <property type="molecule type" value="Genomic_DNA"/>
</dbReference>
<protein>
    <submittedName>
        <fullName evidence="2">Uncharacterized protein</fullName>
    </submittedName>
</protein>
<organism evidence="2 3">
    <name type="scientific">Bradyrhizobium diazoefficiens</name>
    <dbReference type="NCBI Taxonomy" id="1355477"/>
    <lineage>
        <taxon>Bacteria</taxon>
        <taxon>Pseudomonadati</taxon>
        <taxon>Pseudomonadota</taxon>
        <taxon>Alphaproteobacteria</taxon>
        <taxon>Hyphomicrobiales</taxon>
        <taxon>Nitrobacteraceae</taxon>
        <taxon>Bradyrhizobium</taxon>
    </lineage>
</organism>
<evidence type="ECO:0000313" key="3">
    <source>
        <dbReference type="Proteomes" id="UP000063308"/>
    </source>
</evidence>
<proteinExistence type="predicted"/>
<dbReference type="Proteomes" id="UP000063308">
    <property type="component" value="Chromosome"/>
</dbReference>
<evidence type="ECO:0000313" key="2">
    <source>
        <dbReference type="EMBL" id="BAR57963.1"/>
    </source>
</evidence>
<evidence type="ECO:0000256" key="1">
    <source>
        <dbReference type="SAM" id="MobiDB-lite"/>
    </source>
</evidence>